<proteinExistence type="predicted"/>
<dbReference type="InterPro" id="IPR047089">
    <property type="entry name" value="Asp-tRNA-ligase_1_N"/>
</dbReference>
<dbReference type="SUPFAM" id="SSF50249">
    <property type="entry name" value="Nucleic acid-binding proteins"/>
    <property type="match status" value="1"/>
</dbReference>
<keyword evidence="2" id="KW-0436">Ligase</keyword>
<protein>
    <recommendedName>
        <fullName evidence="3">OB domain-containing protein</fullName>
    </recommendedName>
</protein>
<keyword evidence="1" id="KW-0648">Protein biosynthesis</keyword>
<dbReference type="PANTHER" id="PTHR22594">
    <property type="entry name" value="ASPARTYL/LYSYL-TRNA SYNTHETASE"/>
    <property type="match status" value="1"/>
</dbReference>
<organism evidence="4 5">
    <name type="scientific">Phrynosoma platyrhinos</name>
    <name type="common">Desert horned lizard</name>
    <dbReference type="NCBI Taxonomy" id="52577"/>
    <lineage>
        <taxon>Eukaryota</taxon>
        <taxon>Metazoa</taxon>
        <taxon>Chordata</taxon>
        <taxon>Craniata</taxon>
        <taxon>Vertebrata</taxon>
        <taxon>Euteleostomi</taxon>
        <taxon>Lepidosauria</taxon>
        <taxon>Squamata</taxon>
        <taxon>Bifurcata</taxon>
        <taxon>Unidentata</taxon>
        <taxon>Episquamata</taxon>
        <taxon>Toxicofera</taxon>
        <taxon>Iguania</taxon>
        <taxon>Phrynosomatidae</taxon>
        <taxon>Phrynosomatinae</taxon>
        <taxon>Phrynosoma</taxon>
    </lineage>
</organism>
<dbReference type="CDD" id="cd04317">
    <property type="entry name" value="EcAspRS_like_N"/>
    <property type="match status" value="1"/>
</dbReference>
<dbReference type="Pfam" id="PF01336">
    <property type="entry name" value="tRNA_anti-codon"/>
    <property type="match status" value="1"/>
</dbReference>
<dbReference type="PANTHER" id="PTHR22594:SF5">
    <property type="entry name" value="ASPARTATE--TRNA LIGASE, MITOCHONDRIAL"/>
    <property type="match status" value="1"/>
</dbReference>
<dbReference type="EMBL" id="JAIPUX010005289">
    <property type="protein sequence ID" value="KAH0618237.1"/>
    <property type="molecule type" value="Genomic_DNA"/>
</dbReference>
<dbReference type="Proteomes" id="UP000826234">
    <property type="component" value="Unassembled WGS sequence"/>
</dbReference>
<evidence type="ECO:0000259" key="3">
    <source>
        <dbReference type="Pfam" id="PF01336"/>
    </source>
</evidence>
<evidence type="ECO:0000313" key="4">
    <source>
        <dbReference type="EMBL" id="KAH0618237.1"/>
    </source>
</evidence>
<evidence type="ECO:0000256" key="2">
    <source>
        <dbReference type="ARBA" id="ARBA00023146"/>
    </source>
</evidence>
<dbReference type="Gene3D" id="2.40.50.140">
    <property type="entry name" value="Nucleic acid-binding proteins"/>
    <property type="match status" value="1"/>
</dbReference>
<keyword evidence="5" id="KW-1185">Reference proteome</keyword>
<accession>A0ABQ7SLK7</accession>
<comment type="caution">
    <text evidence="4">The sequence shown here is derived from an EMBL/GenBank/DDBJ whole genome shotgun (WGS) entry which is preliminary data.</text>
</comment>
<gene>
    <name evidence="4" type="ORF">JD844_017252</name>
</gene>
<sequence>MAAGSSLCDVTSSGFRLNYGGVFVSGFARRRLREYVNSFVSRTKTCGELRSAHIGQEVTLCGWIQYQRQGKFVVLRDFQGLTQIVIPQDEAASHVKKTLCDTPVESVVRVTGMVVSRPPGQANPNMPTGDIEVKVETAEVLNSCKKLPFEMKDFTKVAISLLFLLMHNLLQGPLGILALSTLDIHAMGGNSLERSLC</sequence>
<dbReference type="InterPro" id="IPR004365">
    <property type="entry name" value="NA-bd_OB_tRNA"/>
</dbReference>
<reference evidence="4 5" key="1">
    <citation type="journal article" date="2022" name="Gigascience">
        <title>A chromosome-level genome assembly and annotation of the desert horned lizard, Phrynosoma platyrhinos, provides insight into chromosomal rearrangements among reptiles.</title>
        <authorList>
            <person name="Koochekian N."/>
            <person name="Ascanio A."/>
            <person name="Farleigh K."/>
            <person name="Card D.C."/>
            <person name="Schield D.R."/>
            <person name="Castoe T.A."/>
            <person name="Jezkova T."/>
        </authorList>
    </citation>
    <scope>NUCLEOTIDE SEQUENCE [LARGE SCALE GENOMIC DNA]</scope>
    <source>
        <strain evidence="4">NK-2021</strain>
    </source>
</reference>
<evidence type="ECO:0000313" key="5">
    <source>
        <dbReference type="Proteomes" id="UP000826234"/>
    </source>
</evidence>
<evidence type="ECO:0000256" key="1">
    <source>
        <dbReference type="ARBA" id="ARBA00022917"/>
    </source>
</evidence>
<dbReference type="InterPro" id="IPR012340">
    <property type="entry name" value="NA-bd_OB-fold"/>
</dbReference>
<keyword evidence="2" id="KW-0030">Aminoacyl-tRNA synthetase</keyword>
<name>A0ABQ7SLK7_PHRPL</name>
<feature type="domain" description="OB" evidence="3">
    <location>
        <begin position="58"/>
        <end position="141"/>
    </location>
</feature>